<dbReference type="Proteomes" id="UP001064048">
    <property type="component" value="Chromosome 28"/>
</dbReference>
<organism evidence="1 2">
    <name type="scientific">Choristoneura fumiferana</name>
    <name type="common">Spruce budworm moth</name>
    <name type="synonym">Archips fumiferana</name>
    <dbReference type="NCBI Taxonomy" id="7141"/>
    <lineage>
        <taxon>Eukaryota</taxon>
        <taxon>Metazoa</taxon>
        <taxon>Ecdysozoa</taxon>
        <taxon>Arthropoda</taxon>
        <taxon>Hexapoda</taxon>
        <taxon>Insecta</taxon>
        <taxon>Pterygota</taxon>
        <taxon>Neoptera</taxon>
        <taxon>Endopterygota</taxon>
        <taxon>Lepidoptera</taxon>
        <taxon>Glossata</taxon>
        <taxon>Ditrysia</taxon>
        <taxon>Tortricoidea</taxon>
        <taxon>Tortricidae</taxon>
        <taxon>Tortricinae</taxon>
        <taxon>Choristoneura</taxon>
    </lineage>
</organism>
<evidence type="ECO:0000313" key="1">
    <source>
        <dbReference type="EMBL" id="KAI8433459.1"/>
    </source>
</evidence>
<name>A0ACC0KAF5_CHOFU</name>
<proteinExistence type="predicted"/>
<gene>
    <name evidence="1" type="ORF">MSG28_015494</name>
</gene>
<reference evidence="1 2" key="1">
    <citation type="journal article" date="2022" name="Genome Biol. Evol.">
        <title>The Spruce Budworm Genome: Reconstructing the Evolutionary History of Antifreeze Proteins.</title>
        <authorList>
            <person name="Beliveau C."/>
            <person name="Gagne P."/>
            <person name="Picq S."/>
            <person name="Vernygora O."/>
            <person name="Keeling C.I."/>
            <person name="Pinkney K."/>
            <person name="Doucet D."/>
            <person name="Wen F."/>
            <person name="Johnston J.S."/>
            <person name="Maaroufi H."/>
            <person name="Boyle B."/>
            <person name="Laroche J."/>
            <person name="Dewar K."/>
            <person name="Juretic N."/>
            <person name="Blackburn G."/>
            <person name="Nisole A."/>
            <person name="Brunet B."/>
            <person name="Brandao M."/>
            <person name="Lumley L."/>
            <person name="Duan J."/>
            <person name="Quan G."/>
            <person name="Lucarotti C.J."/>
            <person name="Roe A.D."/>
            <person name="Sperling F.A.H."/>
            <person name="Levesque R.C."/>
            <person name="Cusson M."/>
        </authorList>
    </citation>
    <scope>NUCLEOTIDE SEQUENCE [LARGE SCALE GENOMIC DNA]</scope>
    <source>
        <strain evidence="1">Glfc:IPQL:Cfum</strain>
    </source>
</reference>
<comment type="caution">
    <text evidence="1">The sequence shown here is derived from an EMBL/GenBank/DDBJ whole genome shotgun (WGS) entry which is preliminary data.</text>
</comment>
<evidence type="ECO:0000313" key="2">
    <source>
        <dbReference type="Proteomes" id="UP001064048"/>
    </source>
</evidence>
<sequence length="112" mass="11627">MRARSELTACAVTLVGTSRTLVGALGSAGAVGPALADCLTPLRRLADLAQALGRHTSAPLQTRNLVLRVHDVTAAFKELAGAEMAQIIRDHNAKKTQNIGQENNSTLGAIGT</sequence>
<dbReference type="EMBL" id="CM046128">
    <property type="protein sequence ID" value="KAI8433459.1"/>
    <property type="molecule type" value="Genomic_DNA"/>
</dbReference>
<accession>A0ACC0KAF5</accession>
<protein>
    <submittedName>
        <fullName evidence="1">Uncharacterized protein</fullName>
    </submittedName>
</protein>
<keyword evidence="2" id="KW-1185">Reference proteome</keyword>